<dbReference type="Gene3D" id="3.20.20.100">
    <property type="entry name" value="NADP-dependent oxidoreductase domain"/>
    <property type="match status" value="1"/>
</dbReference>
<dbReference type="InterPro" id="IPR036812">
    <property type="entry name" value="NAD(P)_OxRdtase_dom_sf"/>
</dbReference>
<evidence type="ECO:0000313" key="3">
    <source>
        <dbReference type="EMBL" id="TVO75762.1"/>
    </source>
</evidence>
<feature type="domain" description="NADP-dependent oxidoreductase" evidence="2">
    <location>
        <begin position="44"/>
        <end position="300"/>
    </location>
</feature>
<dbReference type="Proteomes" id="UP000318349">
    <property type="component" value="Unassembled WGS sequence"/>
</dbReference>
<protein>
    <submittedName>
        <fullName evidence="3">Aryl-alcohol dehydrogenase</fullName>
    </submittedName>
</protein>
<accession>A0A557R524</accession>
<dbReference type="EMBL" id="VMNI01000011">
    <property type="protein sequence ID" value="TVO75762.1"/>
    <property type="molecule type" value="Genomic_DNA"/>
</dbReference>
<dbReference type="Pfam" id="PF00248">
    <property type="entry name" value="Aldo_ket_red"/>
    <property type="match status" value="1"/>
</dbReference>
<dbReference type="AlphaFoldDB" id="A0A557R524"/>
<dbReference type="InterPro" id="IPR023210">
    <property type="entry name" value="NADP_OxRdtase_dom"/>
</dbReference>
<sequence length="332" mass="36015">MSVGRSVLPPDHQSPHVSRPVGQRSDTCGRHPQGRCDVIARTQRIGLGTVQWGLDYGVTNSNGRTPADEVGRILSRARERSIDTLDTAALYGEAEAILGAHDLDGFNVITKTPRFGHTPITQQDAEALCSTLERSLERLRVESVSGLLVHHADNLISTGGEHLLDALSTLKAGGKVRRIGVSVYTAAQVDSILARFTPDLVQLPVNVFDQRLITDGTLSRLARLGVEIHARSAYLQGLLLTPASQTPDYFSPWRSKLDAWQKACADMGTPPQLAALAFVCDHPEVSRCLIGVQNLAQFESCLCGLDDVRSFDASAFASNDPAFLDPSRWKLA</sequence>
<proteinExistence type="predicted"/>
<evidence type="ECO:0000313" key="4">
    <source>
        <dbReference type="Proteomes" id="UP000318349"/>
    </source>
</evidence>
<reference evidence="3 4" key="1">
    <citation type="submission" date="2019-07" db="EMBL/GenBank/DDBJ databases">
        <title>The pathways for chlorine oxyanion respiration interact through the shared metabolite chlorate.</title>
        <authorList>
            <person name="Barnum T.P."/>
            <person name="Cheng Y."/>
            <person name="Hill K.A."/>
            <person name="Lucas L.N."/>
            <person name="Carlson H.K."/>
            <person name="Coates J.D."/>
        </authorList>
    </citation>
    <scope>NUCLEOTIDE SEQUENCE [LARGE SCALE GENOMIC DNA]</scope>
    <source>
        <strain evidence="3 4">SFB-1</strain>
    </source>
</reference>
<dbReference type="SUPFAM" id="SSF51430">
    <property type="entry name" value="NAD(P)-linked oxidoreductase"/>
    <property type="match status" value="1"/>
</dbReference>
<comment type="caution">
    <text evidence="3">The sequence shown here is derived from an EMBL/GenBank/DDBJ whole genome shotgun (WGS) entry which is preliminary data.</text>
</comment>
<dbReference type="PANTHER" id="PTHR43312:SF1">
    <property type="entry name" value="NADP-DEPENDENT OXIDOREDUCTASE DOMAIN-CONTAINING PROTEIN"/>
    <property type="match status" value="1"/>
</dbReference>
<feature type="region of interest" description="Disordered" evidence="1">
    <location>
        <begin position="1"/>
        <end position="33"/>
    </location>
</feature>
<evidence type="ECO:0000256" key="1">
    <source>
        <dbReference type="SAM" id="MobiDB-lite"/>
    </source>
</evidence>
<dbReference type="CDD" id="cd19097">
    <property type="entry name" value="AKR_unchar"/>
    <property type="match status" value="1"/>
</dbReference>
<name>A0A557R524_9RHOO</name>
<organism evidence="3 4">
    <name type="scientific">Denitromonas halophila</name>
    <dbReference type="NCBI Taxonomy" id="1629404"/>
    <lineage>
        <taxon>Bacteria</taxon>
        <taxon>Pseudomonadati</taxon>
        <taxon>Pseudomonadota</taxon>
        <taxon>Betaproteobacteria</taxon>
        <taxon>Rhodocyclales</taxon>
        <taxon>Zoogloeaceae</taxon>
        <taxon>Denitromonas</taxon>
    </lineage>
</organism>
<dbReference type="InterPro" id="IPR053135">
    <property type="entry name" value="AKR2_Oxidoreductase"/>
</dbReference>
<gene>
    <name evidence="3" type="ORF">FHP89_12475</name>
</gene>
<evidence type="ECO:0000259" key="2">
    <source>
        <dbReference type="Pfam" id="PF00248"/>
    </source>
</evidence>
<dbReference type="PANTHER" id="PTHR43312">
    <property type="entry name" value="D-THREO-ALDOSE 1-DEHYDROGENASE"/>
    <property type="match status" value="1"/>
</dbReference>